<dbReference type="EMBL" id="QGKX02001347">
    <property type="protein sequence ID" value="KAF3522952.1"/>
    <property type="molecule type" value="Genomic_DNA"/>
</dbReference>
<proteinExistence type="predicted"/>
<comment type="caution">
    <text evidence="1">The sequence shown here is derived from an EMBL/GenBank/DDBJ whole genome shotgun (WGS) entry which is preliminary data.</text>
</comment>
<dbReference type="Proteomes" id="UP000712600">
    <property type="component" value="Unassembled WGS sequence"/>
</dbReference>
<dbReference type="AlphaFoldDB" id="A0A8S9PWX3"/>
<protein>
    <submittedName>
        <fullName evidence="1">Uncharacterized protein</fullName>
    </submittedName>
</protein>
<evidence type="ECO:0000313" key="2">
    <source>
        <dbReference type="Proteomes" id="UP000712600"/>
    </source>
</evidence>
<gene>
    <name evidence="1" type="ORF">F2Q69_00051237</name>
</gene>
<accession>A0A8S9PWX3</accession>
<organism evidence="1 2">
    <name type="scientific">Brassica cretica</name>
    <name type="common">Mustard</name>
    <dbReference type="NCBI Taxonomy" id="69181"/>
    <lineage>
        <taxon>Eukaryota</taxon>
        <taxon>Viridiplantae</taxon>
        <taxon>Streptophyta</taxon>
        <taxon>Embryophyta</taxon>
        <taxon>Tracheophyta</taxon>
        <taxon>Spermatophyta</taxon>
        <taxon>Magnoliopsida</taxon>
        <taxon>eudicotyledons</taxon>
        <taxon>Gunneridae</taxon>
        <taxon>Pentapetalae</taxon>
        <taxon>rosids</taxon>
        <taxon>malvids</taxon>
        <taxon>Brassicales</taxon>
        <taxon>Brassicaceae</taxon>
        <taxon>Brassiceae</taxon>
        <taxon>Brassica</taxon>
    </lineage>
</organism>
<name>A0A8S9PWX3_BRACR</name>
<reference evidence="1" key="1">
    <citation type="submission" date="2019-12" db="EMBL/GenBank/DDBJ databases">
        <title>Genome sequencing and annotation of Brassica cretica.</title>
        <authorList>
            <person name="Studholme D.J."/>
            <person name="Sarris P."/>
        </authorList>
    </citation>
    <scope>NUCLEOTIDE SEQUENCE</scope>
    <source>
        <strain evidence="1">PFS-109/04</strain>
        <tissue evidence="1">Leaf</tissue>
    </source>
</reference>
<evidence type="ECO:0000313" key="1">
    <source>
        <dbReference type="EMBL" id="KAF3522952.1"/>
    </source>
</evidence>
<sequence length="390" mass="44328">MSNLASLSFRDSIVQAAVLVKIPSVDEAWTLCGCAIGGSMEEWNMKREKRSKGFPRRNNPRPALKARCVQVSVPQEPFSKLSQNHLKAKVYEVVCLAKFQNCLVQVVLFLYPRRELPRRELEFNSTSQIQQTVMTHVYWRFKEPAQILSIAFFLTIGIRIGTQVLSLSIIKSSQRRRLCPCCSEPTHDVYSCLIQSLHMMYIPDHGEIVDIQGAVKKRSKEEPVVLGTAVEVMHSWFQDSVLLTSKLGPSLIFSGSSLRRDTWKSLYQKLVVPTPFEDGKESEERGIHQTSQEKRSEMLVCASYGVHPCSTKHLEKHDDLLKESYNTLSLELQKLMAIYLAHVFVSCCIARGTQEVISVHHQTKTKKKALLMCSEPTQYLELSLKEAGRL</sequence>